<dbReference type="OMA" id="PSKYQNE"/>
<evidence type="ECO:0000259" key="4">
    <source>
        <dbReference type="PROSITE" id="PS51352"/>
    </source>
</evidence>
<dbReference type="GO" id="GO:0005788">
    <property type="term" value="C:endoplasmic reticulum lumen"/>
    <property type="evidence" value="ECO:0007669"/>
    <property type="project" value="TreeGrafter"/>
</dbReference>
<dbReference type="RefSeq" id="XP_005537263.1">
    <property type="nucleotide sequence ID" value="XM_005537206.1"/>
</dbReference>
<dbReference type="KEGG" id="cme:CYME_CMN111C"/>
<dbReference type="Gene3D" id="3.40.30.10">
    <property type="entry name" value="Glutaredoxin"/>
    <property type="match status" value="1"/>
</dbReference>
<evidence type="ECO:0000313" key="6">
    <source>
        <dbReference type="Proteomes" id="UP000007014"/>
    </source>
</evidence>
<keyword evidence="5" id="KW-0413">Isomerase</keyword>
<accession>M1VEA7</accession>
<feature type="signal peptide" evidence="3">
    <location>
        <begin position="1"/>
        <end position="33"/>
    </location>
</feature>
<protein>
    <submittedName>
        <fullName evidence="5">Similar to protein disulfide isomerase-related protein P5</fullName>
    </submittedName>
</protein>
<dbReference type="Proteomes" id="UP000007014">
    <property type="component" value="Chromosome 14"/>
</dbReference>
<dbReference type="PANTHER" id="PTHR45815:SF3">
    <property type="entry name" value="PROTEIN DISULFIDE-ISOMERASE A6"/>
    <property type="match status" value="1"/>
</dbReference>
<dbReference type="GO" id="GO:0016853">
    <property type="term" value="F:isomerase activity"/>
    <property type="evidence" value="ECO:0007669"/>
    <property type="project" value="UniProtKB-KW"/>
</dbReference>
<feature type="chain" id="PRO_5004018406" evidence="3">
    <location>
        <begin position="34"/>
        <end position="424"/>
    </location>
</feature>
<sequence length="424" mass="47577">MLWCSSPDRLRCIHRHFLWHLLTLSLSIIQGFAVSRALYADHSPVVRLTDDNFRRLVLDSSETWLVEFYAPWCGHCRSLAPNWEKAARRLNGLVRVGAVDCEQNRALAQEYNIQAFPTIKLFTGRKRTTERRQPLDYHGGRSLKDIVRFARRSLVGYVHTVDPSGVDAFLREESSKGHVLLVTTNQRTSAIYRALSERHVDRALFGVMRLAAHDEASMSALLKRLGAQPRLPAVIGVPAGADLDSNTVLVLNDREKMSIRALDDLVRQLVNKTNRQPTTKPTATANIEKRSSTTAQAAGNSWHDLFGNECTARDSVRLCVILAQPELEKLVDALNEKYVHDGVHVAMREARVLRSRLKLAPNTLALVIRPRKQRIAVLEHDVVNALPAADGISAFIDRALGGDLRYRPLSDLLEPSTDATRDEL</sequence>
<feature type="domain" description="Thioredoxin" evidence="4">
    <location>
        <begin position="37"/>
        <end position="155"/>
    </location>
</feature>
<dbReference type="PROSITE" id="PS00194">
    <property type="entry name" value="THIOREDOXIN_1"/>
    <property type="match status" value="1"/>
</dbReference>
<dbReference type="GeneID" id="16995333"/>
<gene>
    <name evidence="5" type="ORF">CYME_CMN111C</name>
</gene>
<dbReference type="OrthoDB" id="74910at2759"/>
<dbReference type="InterPro" id="IPR017937">
    <property type="entry name" value="Thioredoxin_CS"/>
</dbReference>
<feature type="compositionally biased region" description="Polar residues" evidence="2">
    <location>
        <begin position="274"/>
        <end position="285"/>
    </location>
</feature>
<dbReference type="STRING" id="280699.M1VEA7"/>
<reference evidence="5 6" key="2">
    <citation type="journal article" date="2007" name="BMC Biol.">
        <title>A 100%-complete sequence reveals unusually simple genomic features in the hot-spring red alga Cyanidioschyzon merolae.</title>
        <authorList>
            <person name="Nozaki H."/>
            <person name="Takano H."/>
            <person name="Misumi O."/>
            <person name="Terasawa K."/>
            <person name="Matsuzaki M."/>
            <person name="Maruyama S."/>
            <person name="Nishida K."/>
            <person name="Yagisawa F."/>
            <person name="Yoshida Y."/>
            <person name="Fujiwara T."/>
            <person name="Takio S."/>
            <person name="Tamura K."/>
            <person name="Chung S.J."/>
            <person name="Nakamura S."/>
            <person name="Kuroiwa H."/>
            <person name="Tanaka K."/>
            <person name="Sato N."/>
            <person name="Kuroiwa T."/>
        </authorList>
    </citation>
    <scope>NUCLEOTIDE SEQUENCE [LARGE SCALE GENOMIC DNA]</scope>
    <source>
        <strain evidence="5 6">10D</strain>
    </source>
</reference>
<name>M1VEA7_CYAM1</name>
<evidence type="ECO:0000256" key="2">
    <source>
        <dbReference type="SAM" id="MobiDB-lite"/>
    </source>
</evidence>
<organism evidence="5 6">
    <name type="scientific">Cyanidioschyzon merolae (strain NIES-3377 / 10D)</name>
    <name type="common">Unicellular red alga</name>
    <dbReference type="NCBI Taxonomy" id="280699"/>
    <lineage>
        <taxon>Eukaryota</taxon>
        <taxon>Rhodophyta</taxon>
        <taxon>Bangiophyceae</taxon>
        <taxon>Cyanidiales</taxon>
        <taxon>Cyanidiaceae</taxon>
        <taxon>Cyanidioschyzon</taxon>
    </lineage>
</organism>
<dbReference type="Gramene" id="CMN111CT">
    <property type="protein sequence ID" value="CMN111CT"/>
    <property type="gene ID" value="CMN111C"/>
</dbReference>
<dbReference type="GO" id="GO:0034976">
    <property type="term" value="P:response to endoplasmic reticulum stress"/>
    <property type="evidence" value="ECO:0007669"/>
    <property type="project" value="TreeGrafter"/>
</dbReference>
<dbReference type="HOGENOM" id="CLU_611788_0_0_1"/>
<evidence type="ECO:0000313" key="5">
    <source>
        <dbReference type="EMBL" id="BAM81227.1"/>
    </source>
</evidence>
<dbReference type="PROSITE" id="PS51352">
    <property type="entry name" value="THIOREDOXIN_2"/>
    <property type="match status" value="1"/>
</dbReference>
<proteinExistence type="predicted"/>
<reference evidence="5 6" key="1">
    <citation type="journal article" date="2004" name="Nature">
        <title>Genome sequence of the ultrasmall unicellular red alga Cyanidioschyzon merolae 10D.</title>
        <authorList>
            <person name="Matsuzaki M."/>
            <person name="Misumi O."/>
            <person name="Shin-i T."/>
            <person name="Maruyama S."/>
            <person name="Takahara M."/>
            <person name="Miyagishima S."/>
            <person name="Mori T."/>
            <person name="Nishida K."/>
            <person name="Yagisawa F."/>
            <person name="Nishida K."/>
            <person name="Yoshida Y."/>
            <person name="Nishimura Y."/>
            <person name="Nakao S."/>
            <person name="Kobayashi T."/>
            <person name="Momoyama Y."/>
            <person name="Higashiyama T."/>
            <person name="Minoda A."/>
            <person name="Sano M."/>
            <person name="Nomoto H."/>
            <person name="Oishi K."/>
            <person name="Hayashi H."/>
            <person name="Ohta F."/>
            <person name="Nishizaka S."/>
            <person name="Haga S."/>
            <person name="Miura S."/>
            <person name="Morishita T."/>
            <person name="Kabeya Y."/>
            <person name="Terasawa K."/>
            <person name="Suzuki Y."/>
            <person name="Ishii Y."/>
            <person name="Asakawa S."/>
            <person name="Takano H."/>
            <person name="Ohta N."/>
            <person name="Kuroiwa H."/>
            <person name="Tanaka K."/>
            <person name="Shimizu N."/>
            <person name="Sugano S."/>
            <person name="Sato N."/>
            <person name="Nozaki H."/>
            <person name="Ogasawara N."/>
            <person name="Kohara Y."/>
            <person name="Kuroiwa T."/>
        </authorList>
    </citation>
    <scope>NUCLEOTIDE SEQUENCE [LARGE SCALE GENOMIC DNA]</scope>
    <source>
        <strain evidence="5 6">10D</strain>
    </source>
</reference>
<evidence type="ECO:0000256" key="1">
    <source>
        <dbReference type="ARBA" id="ARBA00003318"/>
    </source>
</evidence>
<dbReference type="Pfam" id="PF00085">
    <property type="entry name" value="Thioredoxin"/>
    <property type="match status" value="1"/>
</dbReference>
<keyword evidence="3" id="KW-0732">Signal</keyword>
<dbReference type="InterPro" id="IPR013766">
    <property type="entry name" value="Thioredoxin_domain"/>
</dbReference>
<keyword evidence="6" id="KW-1185">Reference proteome</keyword>
<dbReference type="InterPro" id="IPR036249">
    <property type="entry name" value="Thioredoxin-like_sf"/>
</dbReference>
<dbReference type="EMBL" id="AP006496">
    <property type="protein sequence ID" value="BAM81227.1"/>
    <property type="molecule type" value="Genomic_DNA"/>
</dbReference>
<dbReference type="PANTHER" id="PTHR45815">
    <property type="entry name" value="PROTEIN DISULFIDE-ISOMERASE A6"/>
    <property type="match status" value="1"/>
</dbReference>
<dbReference type="SUPFAM" id="SSF52833">
    <property type="entry name" value="Thioredoxin-like"/>
    <property type="match status" value="1"/>
</dbReference>
<dbReference type="AlphaFoldDB" id="M1VEA7"/>
<dbReference type="eggNOG" id="KOG0191">
    <property type="taxonomic scope" value="Eukaryota"/>
</dbReference>
<dbReference type="GO" id="GO:0015035">
    <property type="term" value="F:protein-disulfide reductase activity"/>
    <property type="evidence" value="ECO:0007669"/>
    <property type="project" value="TreeGrafter"/>
</dbReference>
<comment type="function">
    <text evidence="1">Participates in various redox reactions through the reversible oxidation of its active center dithiol to a disulfide and catalyzes dithiol-disulfide exchange reactions.</text>
</comment>
<dbReference type="PRINTS" id="PR00421">
    <property type="entry name" value="THIOREDOXIN"/>
</dbReference>
<feature type="region of interest" description="Disordered" evidence="2">
    <location>
        <begin position="274"/>
        <end position="294"/>
    </location>
</feature>
<evidence type="ECO:0000256" key="3">
    <source>
        <dbReference type="SAM" id="SignalP"/>
    </source>
</evidence>